<dbReference type="Gene3D" id="3.30.530.20">
    <property type="match status" value="1"/>
</dbReference>
<sequence length="153" mass="17116">MTRSWWTSSTAHVVEEVVPADPDVVRDFYADLDNIRELHPLVVSVRSVDRRDVADGHERTYRVRDRIPFGPLTVPISYSARVLIHRDGDVHTQARQFPAVRLDGTVSFVAEGGGTRVTERLTVHAPRPLAGTTARRAVAAHAEMFAGIRRHFA</sequence>
<dbReference type="InterPro" id="IPR019587">
    <property type="entry name" value="Polyketide_cyclase/dehydratase"/>
</dbReference>
<protein>
    <recommendedName>
        <fullName evidence="3">Polyketide cyclase</fullName>
    </recommendedName>
</protein>
<name>A0A7I7QVM5_9MYCO</name>
<reference evidence="1 2" key="1">
    <citation type="journal article" date="2019" name="Emerg. Microbes Infect.">
        <title>Comprehensive subspecies identification of 175 nontuberculous mycobacteria species based on 7547 genomic profiles.</title>
        <authorList>
            <person name="Matsumoto Y."/>
            <person name="Kinjo T."/>
            <person name="Motooka D."/>
            <person name="Nabeya D."/>
            <person name="Jung N."/>
            <person name="Uechi K."/>
            <person name="Horii T."/>
            <person name="Iida T."/>
            <person name="Fujita J."/>
            <person name="Nakamura S."/>
        </authorList>
    </citation>
    <scope>NUCLEOTIDE SEQUENCE [LARGE SCALE GENOMIC DNA]</scope>
    <source>
        <strain evidence="1 2">JCM 17899</strain>
    </source>
</reference>
<keyword evidence="2" id="KW-1185">Reference proteome</keyword>
<evidence type="ECO:0000313" key="2">
    <source>
        <dbReference type="Proteomes" id="UP000467193"/>
    </source>
</evidence>
<dbReference type="CDD" id="cd07812">
    <property type="entry name" value="SRPBCC"/>
    <property type="match status" value="1"/>
</dbReference>
<accession>A0A7I7QVM5</accession>
<dbReference type="Proteomes" id="UP000467193">
    <property type="component" value="Chromosome"/>
</dbReference>
<gene>
    <name evidence="1" type="ORF">MSEDJ_41430</name>
</gene>
<evidence type="ECO:0000313" key="1">
    <source>
        <dbReference type="EMBL" id="BBY30047.1"/>
    </source>
</evidence>
<organism evidence="1 2">
    <name type="scientific">Mycolicibacterium sediminis</name>
    <dbReference type="NCBI Taxonomy" id="1286180"/>
    <lineage>
        <taxon>Bacteria</taxon>
        <taxon>Bacillati</taxon>
        <taxon>Actinomycetota</taxon>
        <taxon>Actinomycetes</taxon>
        <taxon>Mycobacteriales</taxon>
        <taxon>Mycobacteriaceae</taxon>
        <taxon>Mycolicibacterium</taxon>
    </lineage>
</organism>
<evidence type="ECO:0008006" key="3">
    <source>
        <dbReference type="Google" id="ProtNLM"/>
    </source>
</evidence>
<dbReference type="RefSeq" id="WP_246230732.1">
    <property type="nucleotide sequence ID" value="NZ_AP022588.1"/>
</dbReference>
<dbReference type="SUPFAM" id="SSF55961">
    <property type="entry name" value="Bet v1-like"/>
    <property type="match status" value="1"/>
</dbReference>
<proteinExistence type="predicted"/>
<dbReference type="Pfam" id="PF10604">
    <property type="entry name" value="Polyketide_cyc2"/>
    <property type="match status" value="1"/>
</dbReference>
<dbReference type="InterPro" id="IPR023393">
    <property type="entry name" value="START-like_dom_sf"/>
</dbReference>
<dbReference type="AlphaFoldDB" id="A0A7I7QVM5"/>
<dbReference type="EMBL" id="AP022588">
    <property type="protein sequence ID" value="BBY30047.1"/>
    <property type="molecule type" value="Genomic_DNA"/>
</dbReference>
<dbReference type="KEGG" id="msei:MSEDJ_41430"/>